<evidence type="ECO:0000256" key="1">
    <source>
        <dbReference type="SAM" id="Phobius"/>
    </source>
</evidence>
<keyword evidence="4" id="KW-1185">Reference proteome</keyword>
<name>A0A0M2V5C8_9GAMM</name>
<proteinExistence type="predicted"/>
<dbReference type="Pfam" id="PF26273">
    <property type="entry name" value="Gly_zipper"/>
    <property type="match status" value="1"/>
</dbReference>
<dbReference type="AlphaFoldDB" id="A0A0M2V5C8"/>
<evidence type="ECO:0000313" key="3">
    <source>
        <dbReference type="EMBL" id="KKO44378.1"/>
    </source>
</evidence>
<evidence type="ECO:0000313" key="4">
    <source>
        <dbReference type="Proteomes" id="UP000034228"/>
    </source>
</evidence>
<dbReference type="Proteomes" id="UP000034228">
    <property type="component" value="Unassembled WGS sequence"/>
</dbReference>
<protein>
    <recommendedName>
        <fullName evidence="2">Glycine zipper-like domain-containing protein</fullName>
    </recommendedName>
</protein>
<reference evidence="3 4" key="1">
    <citation type="submission" date="2015-03" db="EMBL/GenBank/DDBJ databases">
        <title>Draft genome sequences of two protease-producing strains of Arsukibacterium isolated from two cold and alkaline environments.</title>
        <authorList>
            <person name="Lylloff J.E."/>
            <person name="Skov L.B."/>
            <person name="Jepsen M."/>
            <person name="Hallin P.F."/>
            <person name="Sorensen S.J."/>
            <person name="Stougaard P."/>
            <person name="Glaring M.A."/>
        </authorList>
    </citation>
    <scope>NUCLEOTIDE SEQUENCE [LARGE SCALE GENOMIC DNA]</scope>
    <source>
        <strain evidence="3 4">GCM72</strain>
    </source>
</reference>
<comment type="caution">
    <text evidence="3">The sequence shown here is derived from an EMBL/GenBank/DDBJ whole genome shotgun (WGS) entry which is preliminary data.</text>
</comment>
<keyword evidence="1" id="KW-1133">Transmembrane helix</keyword>
<keyword evidence="1" id="KW-0472">Membrane</keyword>
<keyword evidence="1" id="KW-0812">Transmembrane</keyword>
<feature type="transmembrane region" description="Helical" evidence="1">
    <location>
        <begin position="16"/>
        <end position="49"/>
    </location>
</feature>
<accession>A0A0M2V5C8</accession>
<feature type="domain" description="Glycine zipper-like" evidence="2">
    <location>
        <begin position="18"/>
        <end position="54"/>
    </location>
</feature>
<dbReference type="EMBL" id="LAHO01000017">
    <property type="protein sequence ID" value="KKO44378.1"/>
    <property type="molecule type" value="Genomic_DNA"/>
</dbReference>
<gene>
    <name evidence="3" type="ORF">WG68_16310</name>
</gene>
<sequence>MSKWHKKGEISNPKVFWLGIGLAVGSGFGVAIENVAVGICVGLILGIAVGNAKKEKQDKIDKD</sequence>
<organism evidence="3 4">
    <name type="scientific">Arsukibacterium ikkense</name>
    <dbReference type="NCBI Taxonomy" id="336831"/>
    <lineage>
        <taxon>Bacteria</taxon>
        <taxon>Pseudomonadati</taxon>
        <taxon>Pseudomonadota</taxon>
        <taxon>Gammaproteobacteria</taxon>
        <taxon>Chromatiales</taxon>
        <taxon>Chromatiaceae</taxon>
        <taxon>Arsukibacterium</taxon>
    </lineage>
</organism>
<dbReference type="InterPro" id="IPR058598">
    <property type="entry name" value="Gly_zipper-like_dom"/>
</dbReference>
<evidence type="ECO:0000259" key="2">
    <source>
        <dbReference type="Pfam" id="PF26273"/>
    </source>
</evidence>
<dbReference type="RefSeq" id="WP_046558780.1">
    <property type="nucleotide sequence ID" value="NZ_LAHO01000017.1"/>
</dbReference>